<dbReference type="RefSeq" id="WP_089310995.1">
    <property type="nucleotide sequence ID" value="NZ_FZNP01000002.1"/>
</dbReference>
<protein>
    <submittedName>
        <fullName evidence="2">Uncharacterized protein</fullName>
    </submittedName>
</protein>
<dbReference type="AlphaFoldDB" id="A0A238WAX5"/>
<dbReference type="EMBL" id="FZNP01000002">
    <property type="protein sequence ID" value="SNR42849.1"/>
    <property type="molecule type" value="Genomic_DNA"/>
</dbReference>
<sequence length="95" mass="10271">MRYVRAVTQDGSGRSAVHIITPDENIPLIFQAEVENTQVDALAAVLAEPMTIPDAERDELQQRRYSALEAGEQGESTGTRSIEPIDSEAATGDAE</sequence>
<evidence type="ECO:0000256" key="1">
    <source>
        <dbReference type="SAM" id="MobiDB-lite"/>
    </source>
</evidence>
<evidence type="ECO:0000313" key="3">
    <source>
        <dbReference type="Proteomes" id="UP000198420"/>
    </source>
</evidence>
<dbReference type="Proteomes" id="UP000198420">
    <property type="component" value="Unassembled WGS sequence"/>
</dbReference>
<name>A0A238WAX5_9ACTN</name>
<proteinExistence type="predicted"/>
<reference evidence="3" key="1">
    <citation type="submission" date="2017-06" db="EMBL/GenBank/DDBJ databases">
        <authorList>
            <person name="Varghese N."/>
            <person name="Submissions S."/>
        </authorList>
    </citation>
    <scope>NUCLEOTIDE SEQUENCE [LARGE SCALE GENOMIC DNA]</scope>
    <source>
        <strain evidence="3">DSM 44485</strain>
    </source>
</reference>
<evidence type="ECO:0000313" key="2">
    <source>
        <dbReference type="EMBL" id="SNR42849.1"/>
    </source>
</evidence>
<dbReference type="OrthoDB" id="3257812at2"/>
<feature type="region of interest" description="Disordered" evidence="1">
    <location>
        <begin position="62"/>
        <end position="95"/>
    </location>
</feature>
<keyword evidence="3" id="KW-1185">Reference proteome</keyword>
<gene>
    <name evidence="2" type="ORF">SAMN06265355_102826</name>
</gene>
<organism evidence="2 3">
    <name type="scientific">Actinomadura mexicana</name>
    <dbReference type="NCBI Taxonomy" id="134959"/>
    <lineage>
        <taxon>Bacteria</taxon>
        <taxon>Bacillati</taxon>
        <taxon>Actinomycetota</taxon>
        <taxon>Actinomycetes</taxon>
        <taxon>Streptosporangiales</taxon>
        <taxon>Thermomonosporaceae</taxon>
        <taxon>Actinomadura</taxon>
    </lineage>
</organism>
<accession>A0A238WAX5</accession>